<proteinExistence type="predicted"/>
<organism evidence="1 2">
    <name type="scientific">Mytilus edulis</name>
    <name type="common">Blue mussel</name>
    <dbReference type="NCBI Taxonomy" id="6550"/>
    <lineage>
        <taxon>Eukaryota</taxon>
        <taxon>Metazoa</taxon>
        <taxon>Spiralia</taxon>
        <taxon>Lophotrochozoa</taxon>
        <taxon>Mollusca</taxon>
        <taxon>Bivalvia</taxon>
        <taxon>Autobranchia</taxon>
        <taxon>Pteriomorphia</taxon>
        <taxon>Mytilida</taxon>
        <taxon>Mytiloidea</taxon>
        <taxon>Mytilidae</taxon>
        <taxon>Mytilinae</taxon>
        <taxon>Mytilus</taxon>
    </lineage>
</organism>
<dbReference type="EMBL" id="CAJPWZ010001220">
    <property type="protein sequence ID" value="CAG2210091.1"/>
    <property type="molecule type" value="Genomic_DNA"/>
</dbReference>
<name>A0A8S3RZA4_MYTED</name>
<comment type="caution">
    <text evidence="1">The sequence shown here is derived from an EMBL/GenBank/DDBJ whole genome shotgun (WGS) entry which is preliminary data.</text>
</comment>
<evidence type="ECO:0000313" key="2">
    <source>
        <dbReference type="Proteomes" id="UP000683360"/>
    </source>
</evidence>
<evidence type="ECO:0000313" key="1">
    <source>
        <dbReference type="EMBL" id="CAG2210091.1"/>
    </source>
</evidence>
<dbReference type="SUPFAM" id="SSF57845">
    <property type="entry name" value="B-box zinc-binding domain"/>
    <property type="match status" value="1"/>
</dbReference>
<keyword evidence="2" id="KW-1185">Reference proteome</keyword>
<dbReference type="PANTHER" id="PTHR25462">
    <property type="entry name" value="BONUS, ISOFORM C-RELATED"/>
    <property type="match status" value="1"/>
</dbReference>
<dbReference type="InterPro" id="IPR047153">
    <property type="entry name" value="TRIM45/56/19-like"/>
</dbReference>
<dbReference type="OrthoDB" id="6094186at2759"/>
<dbReference type="AlphaFoldDB" id="A0A8S3RZA4"/>
<gene>
    <name evidence="1" type="ORF">MEDL_24181</name>
</gene>
<protein>
    <recommendedName>
        <fullName evidence="3">B box-type domain-containing protein</fullName>
    </recommendedName>
</protein>
<dbReference type="PANTHER" id="PTHR25462:SF296">
    <property type="entry name" value="MEIOTIC P26, ISOFORM F"/>
    <property type="match status" value="1"/>
</dbReference>
<dbReference type="Proteomes" id="UP000683360">
    <property type="component" value="Unassembled WGS sequence"/>
</dbReference>
<sequence>METTIEKVEESRSLKEECEKGLCLDCKEHHSLLKATRNHNIIPITEYLRLPNYALEITRNCKFHNEVLQIFCKGHDCPCCRKCIIETHNNCKDLIEIEDYIKDVKSSARFQEVEEIMKETVENIKRIRINRYENLTSLQEEKNRIENDVVQTRIKINNHLDKLQADLIQDLYAKVEKENEKYNRY</sequence>
<accession>A0A8S3RZA4</accession>
<evidence type="ECO:0008006" key="3">
    <source>
        <dbReference type="Google" id="ProtNLM"/>
    </source>
</evidence>
<dbReference type="Gene3D" id="3.30.160.60">
    <property type="entry name" value="Classic Zinc Finger"/>
    <property type="match status" value="1"/>
</dbReference>
<reference evidence="1" key="1">
    <citation type="submission" date="2021-03" db="EMBL/GenBank/DDBJ databases">
        <authorList>
            <person name="Bekaert M."/>
        </authorList>
    </citation>
    <scope>NUCLEOTIDE SEQUENCE</scope>
</reference>